<dbReference type="PROSITE" id="PS50053">
    <property type="entry name" value="UBIQUITIN_2"/>
    <property type="match status" value="1"/>
</dbReference>
<evidence type="ECO:0000256" key="1">
    <source>
        <dbReference type="SAM" id="SignalP"/>
    </source>
</evidence>
<dbReference type="Pfam" id="PF13881">
    <property type="entry name" value="Rad60-SLD_2"/>
    <property type="match status" value="1"/>
</dbReference>
<dbReference type="CDD" id="cd01814">
    <property type="entry name" value="Ubl_MUBs_plant"/>
    <property type="match status" value="1"/>
</dbReference>
<keyword evidence="4" id="KW-1185">Reference proteome</keyword>
<organism evidence="3 4">
    <name type="scientific">Gossypium arboreum</name>
    <name type="common">Tree cotton</name>
    <name type="synonym">Gossypium nanking</name>
    <dbReference type="NCBI Taxonomy" id="29729"/>
    <lineage>
        <taxon>Eukaryota</taxon>
        <taxon>Viridiplantae</taxon>
        <taxon>Streptophyta</taxon>
        <taxon>Embryophyta</taxon>
        <taxon>Tracheophyta</taxon>
        <taxon>Spermatophyta</taxon>
        <taxon>Magnoliopsida</taxon>
        <taxon>eudicotyledons</taxon>
        <taxon>Gunneridae</taxon>
        <taxon>Pentapetalae</taxon>
        <taxon>rosids</taxon>
        <taxon>malvids</taxon>
        <taxon>Malvales</taxon>
        <taxon>Malvaceae</taxon>
        <taxon>Malvoideae</taxon>
        <taxon>Gossypium</taxon>
    </lineage>
</organism>
<comment type="caution">
    <text evidence="3">The sequence shown here is derived from an EMBL/GenBank/DDBJ whole genome shotgun (WGS) entry which is preliminary data.</text>
</comment>
<dbReference type="SUPFAM" id="SSF54236">
    <property type="entry name" value="Ubiquitin-like"/>
    <property type="match status" value="1"/>
</dbReference>
<dbReference type="PANTHER" id="PTHR13169:SF3">
    <property type="entry name" value="MEMBRANE-ANCHORED UBIQUITIN-FOLD PROTEIN 3"/>
    <property type="match status" value="1"/>
</dbReference>
<dbReference type="EMBL" id="JARKNE010000012">
    <property type="protein sequence ID" value="KAK5777235.1"/>
    <property type="molecule type" value="Genomic_DNA"/>
</dbReference>
<proteinExistence type="predicted"/>
<feature type="domain" description="Ubiquitin-like" evidence="2">
    <location>
        <begin position="257"/>
        <end position="325"/>
    </location>
</feature>
<dbReference type="InterPro" id="IPR000626">
    <property type="entry name" value="Ubiquitin-like_dom"/>
</dbReference>
<gene>
    <name evidence="3" type="ORF">PVK06_045202</name>
</gene>
<dbReference type="Proteomes" id="UP001358586">
    <property type="component" value="Chromosome 12"/>
</dbReference>
<dbReference type="Gene3D" id="3.10.20.90">
    <property type="entry name" value="Phosphatidylinositol 3-kinase Catalytic Subunit, Chain A, domain 1"/>
    <property type="match status" value="1"/>
</dbReference>
<sequence>MGKLIFFLFWILRNLKDAFWPFQRGTADSLFLKAANATNCIDKFNSFEDSRYRLASAKAAQHRLDRGVWTSVYFGDMRRALSACKLFILLRTNPKEMRDYSILLYHCGLYEQALKFLKLYQDMKSSSTQNPSTDPVSNPEEGAVKKLIVRLNLIAMEEVKATLVWFEICVVAVEYTVLFRVSDLVFDGMAEHIYPGWEGDGISALYLSQLCQSTSSGILALVDSNLYIFLSSPNSQSFKKNHKKNNSRSLQEINYYTLIQFRLYDGSDIGPFRYSATSTVDMLKQRIVSDWPKGKTVVPKAVNEVKLISSGKILENDKTVGQCKVPFGEVAGGIIIMHVVVQPSLAKTKTEKKIDDSPRKTVCSCSIL</sequence>
<feature type="chain" id="PRO_5045482559" description="Ubiquitin-like domain-containing protein" evidence="1">
    <location>
        <begin position="19"/>
        <end position="368"/>
    </location>
</feature>
<evidence type="ECO:0000313" key="3">
    <source>
        <dbReference type="EMBL" id="KAK5777235.1"/>
    </source>
</evidence>
<feature type="signal peptide" evidence="1">
    <location>
        <begin position="1"/>
        <end position="18"/>
    </location>
</feature>
<dbReference type="InterPro" id="IPR040015">
    <property type="entry name" value="UBL3-like"/>
</dbReference>
<protein>
    <recommendedName>
        <fullName evidence="2">Ubiquitin-like domain-containing protein</fullName>
    </recommendedName>
</protein>
<dbReference type="InterPro" id="IPR039540">
    <property type="entry name" value="UBL3-like_ubiquitin_dom"/>
</dbReference>
<evidence type="ECO:0000313" key="4">
    <source>
        <dbReference type="Proteomes" id="UP001358586"/>
    </source>
</evidence>
<dbReference type="InterPro" id="IPR029071">
    <property type="entry name" value="Ubiquitin-like_domsf"/>
</dbReference>
<evidence type="ECO:0000259" key="2">
    <source>
        <dbReference type="PROSITE" id="PS50053"/>
    </source>
</evidence>
<accession>A0ABR0MTH5</accession>
<reference evidence="3 4" key="1">
    <citation type="submission" date="2023-03" db="EMBL/GenBank/DDBJ databases">
        <title>WGS of Gossypium arboreum.</title>
        <authorList>
            <person name="Yu D."/>
        </authorList>
    </citation>
    <scope>NUCLEOTIDE SEQUENCE [LARGE SCALE GENOMIC DNA]</scope>
    <source>
        <tissue evidence="3">Leaf</tissue>
    </source>
</reference>
<keyword evidence="1" id="KW-0732">Signal</keyword>
<dbReference type="PANTHER" id="PTHR13169">
    <property type="entry name" value="UBIQUITIN-LIKE PROTEIN 3 HCG-1 PROTEIN"/>
    <property type="match status" value="1"/>
</dbReference>
<name>A0ABR0MTH5_GOSAR</name>